<comment type="caution">
    <text evidence="2">The sequence shown here is derived from an EMBL/GenBank/DDBJ whole genome shotgun (WGS) entry which is preliminary data.</text>
</comment>
<keyword evidence="3" id="KW-1185">Reference proteome</keyword>
<evidence type="ECO:0000313" key="3">
    <source>
        <dbReference type="Proteomes" id="UP001189429"/>
    </source>
</evidence>
<gene>
    <name evidence="2" type="ORF">PCOR1329_LOCUS83868</name>
</gene>
<name>A0ABN9Y9Z8_9DINO</name>
<feature type="compositionally biased region" description="Basic and acidic residues" evidence="1">
    <location>
        <begin position="55"/>
        <end position="101"/>
    </location>
</feature>
<proteinExistence type="predicted"/>
<evidence type="ECO:0000313" key="2">
    <source>
        <dbReference type="EMBL" id="CAK0909452.1"/>
    </source>
</evidence>
<dbReference type="EMBL" id="CAUYUJ010022197">
    <property type="protein sequence ID" value="CAK0909452.1"/>
    <property type="molecule type" value="Genomic_DNA"/>
</dbReference>
<organism evidence="2 3">
    <name type="scientific">Prorocentrum cordatum</name>
    <dbReference type="NCBI Taxonomy" id="2364126"/>
    <lineage>
        <taxon>Eukaryota</taxon>
        <taxon>Sar</taxon>
        <taxon>Alveolata</taxon>
        <taxon>Dinophyceae</taxon>
        <taxon>Prorocentrales</taxon>
        <taxon>Prorocentraceae</taxon>
        <taxon>Prorocentrum</taxon>
    </lineage>
</organism>
<reference evidence="2" key="1">
    <citation type="submission" date="2023-10" db="EMBL/GenBank/DDBJ databases">
        <authorList>
            <person name="Chen Y."/>
            <person name="Shah S."/>
            <person name="Dougan E. K."/>
            <person name="Thang M."/>
            <person name="Chan C."/>
        </authorList>
    </citation>
    <scope>NUCLEOTIDE SEQUENCE [LARGE SCALE GENOMIC DNA]</scope>
</reference>
<dbReference type="Proteomes" id="UP001189429">
    <property type="component" value="Unassembled WGS sequence"/>
</dbReference>
<protein>
    <submittedName>
        <fullName evidence="2">Uncharacterized protein</fullName>
    </submittedName>
</protein>
<evidence type="ECO:0000256" key="1">
    <source>
        <dbReference type="SAM" id="MobiDB-lite"/>
    </source>
</evidence>
<sequence length="173" mass="19108">MLKVAMQAAGCGNGAPAARSAWDASQTRESVRTCRGHERFTRATEGGQRAPAPEVRIRALKKGEGGRERMRGRERQKEKDRERERDRETVRGGESLLPDRARSYSAKGGAAACQLTVVQVRAGVRPSIAPGGARRWKRRRWGQAPIQDIPRSSEYPSCSCRSLLLCPRAIQLG</sequence>
<feature type="non-terminal residue" evidence="2">
    <location>
        <position position="173"/>
    </location>
</feature>
<feature type="region of interest" description="Disordered" evidence="1">
    <location>
        <begin position="1"/>
        <end position="101"/>
    </location>
</feature>
<feature type="compositionally biased region" description="Basic and acidic residues" evidence="1">
    <location>
        <begin position="29"/>
        <end position="42"/>
    </location>
</feature>
<accession>A0ABN9Y9Z8</accession>